<feature type="transmembrane region" description="Helical" evidence="1">
    <location>
        <begin position="12"/>
        <end position="34"/>
    </location>
</feature>
<dbReference type="GO" id="GO:0043683">
    <property type="term" value="P:type IV pilus assembly"/>
    <property type="evidence" value="ECO:0007669"/>
    <property type="project" value="InterPro"/>
</dbReference>
<accession>A0A5C8ZP44</accession>
<dbReference type="InterPro" id="IPR031982">
    <property type="entry name" value="PilE-like"/>
</dbReference>
<proteinExistence type="predicted"/>
<comment type="caution">
    <text evidence="2">The sequence shown here is derived from an EMBL/GenBank/DDBJ whole genome shotgun (WGS) entry which is preliminary data.</text>
</comment>
<reference evidence="2 3" key="1">
    <citation type="submission" date="2019-08" db="EMBL/GenBank/DDBJ databases">
        <title>Parahaliea maris sp. nov., isolated from the surface seawater.</title>
        <authorList>
            <person name="Liu Y."/>
        </authorList>
    </citation>
    <scope>NUCLEOTIDE SEQUENCE [LARGE SCALE GENOMIC DNA]</scope>
    <source>
        <strain evidence="2 3">S2-26</strain>
    </source>
</reference>
<evidence type="ECO:0000313" key="3">
    <source>
        <dbReference type="Proteomes" id="UP000321933"/>
    </source>
</evidence>
<dbReference type="PROSITE" id="PS00409">
    <property type="entry name" value="PROKAR_NTER_METHYL"/>
    <property type="match status" value="1"/>
</dbReference>
<dbReference type="InterPro" id="IPR045584">
    <property type="entry name" value="Pilin-like"/>
</dbReference>
<dbReference type="Pfam" id="PF07963">
    <property type="entry name" value="N_methyl"/>
    <property type="match status" value="1"/>
</dbReference>
<keyword evidence="1" id="KW-0812">Transmembrane</keyword>
<dbReference type="Proteomes" id="UP000321933">
    <property type="component" value="Unassembled WGS sequence"/>
</dbReference>
<dbReference type="AlphaFoldDB" id="A0A5C8ZP44"/>
<dbReference type="OrthoDB" id="5296638at2"/>
<sequence>MRTRDVRHRGFTLIEVMIVVVIVAILLAVALPSFRNQVIRGHRVDAQGQMMEIANLQQQFLLSDRAYADKATLEASGYALPADVDQHYNYSITLGAGAAPSFTITFTPVGGQAVDGSLTLNSAGVKTPADKW</sequence>
<evidence type="ECO:0000256" key="1">
    <source>
        <dbReference type="SAM" id="Phobius"/>
    </source>
</evidence>
<keyword evidence="1" id="KW-0472">Membrane</keyword>
<dbReference type="NCBIfam" id="TIGR02532">
    <property type="entry name" value="IV_pilin_GFxxxE"/>
    <property type="match status" value="1"/>
</dbReference>
<protein>
    <submittedName>
        <fullName evidence="2">Prepilin-type N-terminal cleavage/methylation domain-containing protein</fullName>
    </submittedName>
</protein>
<dbReference type="InterPro" id="IPR012902">
    <property type="entry name" value="N_methyl_site"/>
</dbReference>
<dbReference type="Gene3D" id="3.30.700.10">
    <property type="entry name" value="Glycoprotein, Type 4 Pilin"/>
    <property type="match status" value="1"/>
</dbReference>
<dbReference type="SUPFAM" id="SSF54523">
    <property type="entry name" value="Pili subunits"/>
    <property type="match status" value="1"/>
</dbReference>
<dbReference type="Pfam" id="PF16732">
    <property type="entry name" value="ComP_DUS"/>
    <property type="match status" value="1"/>
</dbReference>
<gene>
    <name evidence="2" type="ORF">FVW59_15530</name>
</gene>
<dbReference type="RefSeq" id="WP_148065277.1">
    <property type="nucleotide sequence ID" value="NZ_VRYZ01000007.1"/>
</dbReference>
<keyword evidence="1" id="KW-1133">Transmembrane helix</keyword>
<keyword evidence="3" id="KW-1185">Reference proteome</keyword>
<name>A0A5C8ZP44_9GAMM</name>
<organism evidence="2 3">
    <name type="scientific">Parahaliea aestuarii</name>
    <dbReference type="NCBI Taxonomy" id="1852021"/>
    <lineage>
        <taxon>Bacteria</taxon>
        <taxon>Pseudomonadati</taxon>
        <taxon>Pseudomonadota</taxon>
        <taxon>Gammaproteobacteria</taxon>
        <taxon>Cellvibrionales</taxon>
        <taxon>Halieaceae</taxon>
        <taxon>Parahaliea</taxon>
    </lineage>
</organism>
<dbReference type="EMBL" id="VRYZ01000007">
    <property type="protein sequence ID" value="TXS90015.1"/>
    <property type="molecule type" value="Genomic_DNA"/>
</dbReference>
<evidence type="ECO:0000313" key="2">
    <source>
        <dbReference type="EMBL" id="TXS90015.1"/>
    </source>
</evidence>